<evidence type="ECO:0000313" key="2">
    <source>
        <dbReference type="EMBL" id="MFC5658945.1"/>
    </source>
</evidence>
<organism evidence="2 3">
    <name type="scientific">Streptomyces nogalater</name>
    <dbReference type="NCBI Taxonomy" id="38314"/>
    <lineage>
        <taxon>Bacteria</taxon>
        <taxon>Bacillati</taxon>
        <taxon>Actinomycetota</taxon>
        <taxon>Actinomycetes</taxon>
        <taxon>Kitasatosporales</taxon>
        <taxon>Streptomycetaceae</taxon>
        <taxon>Streptomyces</taxon>
    </lineage>
</organism>
<dbReference type="RefSeq" id="WP_344350533.1">
    <property type="nucleotide sequence ID" value="NZ_BAAASM010000036.1"/>
</dbReference>
<keyword evidence="1" id="KW-1133">Transmembrane helix</keyword>
<accession>A0ABW0WRM5</accession>
<comment type="caution">
    <text evidence="2">The sequence shown here is derived from an EMBL/GenBank/DDBJ whole genome shotgun (WGS) entry which is preliminary data.</text>
</comment>
<gene>
    <name evidence="2" type="ORF">ACFP3J_26155</name>
</gene>
<proteinExistence type="predicted"/>
<keyword evidence="1" id="KW-0812">Transmembrane</keyword>
<protein>
    <submittedName>
        <fullName evidence="2">Uncharacterized protein</fullName>
    </submittedName>
</protein>
<evidence type="ECO:0000256" key="1">
    <source>
        <dbReference type="SAM" id="Phobius"/>
    </source>
</evidence>
<evidence type="ECO:0000313" key="3">
    <source>
        <dbReference type="Proteomes" id="UP001596065"/>
    </source>
</evidence>
<reference evidence="3" key="1">
    <citation type="journal article" date="2019" name="Int. J. Syst. Evol. Microbiol.">
        <title>The Global Catalogue of Microorganisms (GCM) 10K type strain sequencing project: providing services to taxonomists for standard genome sequencing and annotation.</title>
        <authorList>
            <consortium name="The Broad Institute Genomics Platform"/>
            <consortium name="The Broad Institute Genome Sequencing Center for Infectious Disease"/>
            <person name="Wu L."/>
            <person name="Ma J."/>
        </authorList>
    </citation>
    <scope>NUCLEOTIDE SEQUENCE [LARGE SCALE GENOMIC DNA]</scope>
    <source>
        <strain evidence="3">KCTC 5701</strain>
    </source>
</reference>
<dbReference type="Proteomes" id="UP001596065">
    <property type="component" value="Unassembled WGS sequence"/>
</dbReference>
<sequence length="61" mass="6466">MKSLWANFSGLALGILLALAGIGYLSSEPGKSGWIIALGALLIGSGLFLAVTYTVRLRRMR</sequence>
<name>A0ABW0WRM5_STRNO</name>
<keyword evidence="1" id="KW-0472">Membrane</keyword>
<feature type="transmembrane region" description="Helical" evidence="1">
    <location>
        <begin position="33"/>
        <end position="55"/>
    </location>
</feature>
<keyword evidence="3" id="KW-1185">Reference proteome</keyword>
<dbReference type="EMBL" id="JBHSOE010000054">
    <property type="protein sequence ID" value="MFC5658945.1"/>
    <property type="molecule type" value="Genomic_DNA"/>
</dbReference>